<dbReference type="eggNOG" id="COG3523">
    <property type="taxonomic scope" value="Bacteria"/>
</dbReference>
<dbReference type="GeneID" id="29946051"/>
<dbReference type="NCBIfam" id="TIGR03348">
    <property type="entry name" value="VI_IcmF"/>
    <property type="match status" value="1"/>
</dbReference>
<name>A0A0B7JFQ1_9GAMM</name>
<feature type="domain" description="Type VI secretion system component TssM1 N-terminal" evidence="3">
    <location>
        <begin position="203"/>
        <end position="458"/>
    </location>
</feature>
<gene>
    <name evidence="5" type="primary">icmF</name>
    <name evidence="5" type="ORF">C9J27_09645</name>
</gene>
<dbReference type="AlphaFoldDB" id="A0A0B7JFQ1"/>
<sequence length="1181" mass="135196">MWNLIRSISFRLVSSFKTSLPVIMLATFILINVAIWWAGPWLDIYGQQPLATVISRVVLSIIFSLCCFTVWGVMQWRSLQRINKDKAREDRLLEDPIKRLEERQQVELNQIMGELKQNLNKRNYLYCLPWYLVLGLENAGKTSLINRSSQNFAFSSVMRASGKKSENPYSFDWWIGDDAVLIDPDGELLTQRQNEESNDGELERRLWLNFVNWLEKTRSQRPLNGVVIALDIEHLASSTVAERRAYANLLRARLRELMEILSTRMPVYIALTKLDLLHGFEPYFRSYTQSQREEVMGFTFSLDTVKDFDHWLAEFDHDYTQFIERINDSLPLALRHAVDTEDRTAIYSFSRQVAGLHDVLKQLLKDAFACDQFSTPALIRGIYFMSVYQQGVPTNAFVDAASRRYGLSNTINSAQHSKNSTTFFVKRLFNEIIYPEAGIASDSLRVIRHKTKVLSMSVLACSIASVLLIGGWQRYYSLNIAHENAVLDQVNQFKEEYSNAKLMRSEQELLAPLNSIRQATLEFGVFQDQPKYVSDMGLYQGHKIGPKVEETYLGLLQFRFLPALMKQLAADIKNANSEQQELSALRVFRMLTDRSGRQDDVVRRYFEQVWQQAFPNDAKTQEQLLAHLNYSLAYTDLQGLRNHGNKNAISIMSPYDNLIEDTQQDLSSLDLADRVYDNLKRTAEQTLGAPLNIKKAVGPVFEVVFGQRIQDGALNIPQLLTIKGFNNYFLPKIESLSDIALADSWVLGESTVAKFSAEDKQVLRQKIRNFYVDDYVNTWQLALNNIEIKYFSDINEAIIVLGNIVGHKQPIERFIKTVDINTQLFPKLPENDKARLALMTSPQYKVASMIATPFTDIDSILDDNGNQPAYLQEVMALVQQLYHYMKAIQDAPDKGKAALEATKNRLALKGNDPISALQQIATNLPKPLDSLVKEIAEESWYVVKQEAIKYVEVRWQRDVYKEYQEKLISRYPFNSSASKDVSLKDFETFFAPDGTLESFYNNDLKLFIDDNISMGTNSSNALSLLRSDVLKQFANAEKIQQAFFNRKGILDVEFTLEPINLSANQRRSVINVDGQYVEYSHGSRRPIELVWPNTLRETAVSKLSLVPVSKNLSPRAITIQGPWAFFRLLERGQVVGASETSVDYRFTIDGGDVVYRLNTEEDANPFTSSLFRNFKLSKTLY</sequence>
<evidence type="ECO:0000259" key="1">
    <source>
        <dbReference type="Pfam" id="PF06744"/>
    </source>
</evidence>
<evidence type="ECO:0000259" key="2">
    <source>
        <dbReference type="Pfam" id="PF06761"/>
    </source>
</evidence>
<dbReference type="Proteomes" id="UP000241426">
    <property type="component" value="Unassembled WGS sequence"/>
</dbReference>
<evidence type="ECO:0000313" key="6">
    <source>
        <dbReference type="Proteomes" id="UP000241426"/>
    </source>
</evidence>
<evidence type="ECO:0000259" key="3">
    <source>
        <dbReference type="Pfam" id="PF14331"/>
    </source>
</evidence>
<dbReference type="Pfam" id="PF14331">
    <property type="entry name" value="IcmF-related_N"/>
    <property type="match status" value="1"/>
</dbReference>
<dbReference type="InterPro" id="IPR027417">
    <property type="entry name" value="P-loop_NTPase"/>
</dbReference>
<dbReference type="Gene3D" id="3.40.50.300">
    <property type="entry name" value="P-loop containing nucleotide triphosphate hydrolases"/>
    <property type="match status" value="1"/>
</dbReference>
<dbReference type="InterPro" id="IPR048677">
    <property type="entry name" value="TssM1_hel"/>
</dbReference>
<dbReference type="RefSeq" id="WP_036789797.1">
    <property type="nucleotide sequence ID" value="NZ_LN794353.1"/>
</dbReference>
<feature type="domain" description="Type VI secretion system component TssM1 helical" evidence="4">
    <location>
        <begin position="952"/>
        <end position="1008"/>
    </location>
</feature>
<dbReference type="InterPro" id="IPR025743">
    <property type="entry name" value="TssM1_N"/>
</dbReference>
<feature type="domain" description="Type VI secretion system IcmF C-terminal" evidence="1">
    <location>
        <begin position="1054"/>
        <end position="1160"/>
    </location>
</feature>
<reference evidence="5 6" key="1">
    <citation type="submission" date="2018-01" db="EMBL/GenBank/DDBJ databases">
        <title>Whole genome sequencing of Histamine producing bacteria.</title>
        <authorList>
            <person name="Butler K."/>
        </authorList>
    </citation>
    <scope>NUCLEOTIDE SEQUENCE [LARGE SCALE GENOMIC DNA]</scope>
    <source>
        <strain evidence="5 6">FS-7.2</strain>
    </source>
</reference>
<dbReference type="SUPFAM" id="SSF52540">
    <property type="entry name" value="P-loop containing nucleoside triphosphate hydrolases"/>
    <property type="match status" value="1"/>
</dbReference>
<feature type="domain" description="IcmF-related" evidence="2">
    <location>
        <begin position="510"/>
        <end position="823"/>
    </location>
</feature>
<dbReference type="PANTHER" id="PTHR36153:SF5">
    <property type="entry name" value="EXPORTED PROTEIN"/>
    <property type="match status" value="1"/>
</dbReference>
<dbReference type="InterPro" id="IPR053156">
    <property type="entry name" value="T6SS_TssM-like"/>
</dbReference>
<proteinExistence type="predicted"/>
<protein>
    <submittedName>
        <fullName evidence="5">Type VI secretion system membrane subunit TssM</fullName>
    </submittedName>
</protein>
<dbReference type="InterPro" id="IPR010623">
    <property type="entry name" value="IcmF_C"/>
</dbReference>
<evidence type="ECO:0000313" key="5">
    <source>
        <dbReference type="EMBL" id="PSU99221.1"/>
    </source>
</evidence>
<dbReference type="InterPro" id="IPR009612">
    <property type="entry name" value="IcmF-rel"/>
</dbReference>
<dbReference type="Pfam" id="PF06744">
    <property type="entry name" value="IcmF_C"/>
    <property type="match status" value="1"/>
</dbReference>
<comment type="caution">
    <text evidence="5">The sequence shown here is derived from an EMBL/GenBank/DDBJ whole genome shotgun (WGS) entry which is preliminary data.</text>
</comment>
<accession>A0A2T3KIW8</accession>
<dbReference type="PANTHER" id="PTHR36153">
    <property type="entry name" value="INNER MEMBRANE PROTEIN-RELATED"/>
    <property type="match status" value="1"/>
</dbReference>
<evidence type="ECO:0000259" key="4">
    <source>
        <dbReference type="Pfam" id="PF21070"/>
    </source>
</evidence>
<dbReference type="Pfam" id="PF21070">
    <property type="entry name" value="IcmF_helical"/>
    <property type="match status" value="1"/>
</dbReference>
<organism evidence="5 6">
    <name type="scientific">Photobacterium kishitanii</name>
    <dbReference type="NCBI Taxonomy" id="318456"/>
    <lineage>
        <taxon>Bacteria</taxon>
        <taxon>Pseudomonadati</taxon>
        <taxon>Pseudomonadota</taxon>
        <taxon>Gammaproteobacteria</taxon>
        <taxon>Vibrionales</taxon>
        <taxon>Vibrionaceae</taxon>
        <taxon>Photobacterium</taxon>
    </lineage>
</organism>
<accession>A0A0B7JFQ1</accession>
<dbReference type="Pfam" id="PF06761">
    <property type="entry name" value="IcmF-related"/>
    <property type="match status" value="1"/>
</dbReference>
<dbReference type="EMBL" id="PYNF01000006">
    <property type="protein sequence ID" value="PSU99221.1"/>
    <property type="molecule type" value="Genomic_DNA"/>
</dbReference>
<dbReference type="InterPro" id="IPR017731">
    <property type="entry name" value="TssM1-like"/>
</dbReference>